<protein>
    <submittedName>
        <fullName evidence="1">Uncharacterized protein</fullName>
    </submittedName>
</protein>
<name>Q2W6J2_PARM1</name>
<gene>
    <name evidence="1" type="ordered locus">amb1729</name>
</gene>
<keyword evidence="2" id="KW-1185">Reference proteome</keyword>
<evidence type="ECO:0000313" key="2">
    <source>
        <dbReference type="Proteomes" id="UP000007058"/>
    </source>
</evidence>
<dbReference type="EMBL" id="AP007255">
    <property type="protein sequence ID" value="BAE50533.1"/>
    <property type="molecule type" value="Genomic_DNA"/>
</dbReference>
<dbReference type="AlphaFoldDB" id="Q2W6J2"/>
<accession>Q2W6J2</accession>
<sequence>MEKPFSFSKPKSRAIGCGAKKTSRIAALIATFLVLMGSHAAMLAC</sequence>
<dbReference type="HOGENOM" id="CLU_3201735_0_0_5"/>
<reference evidence="1 2" key="1">
    <citation type="journal article" date="2005" name="DNA Res.">
        <title>Complete genome sequence of the facultative anaerobic magnetotactic bacterium Magnetospirillum sp. strain AMB-1.</title>
        <authorList>
            <person name="Matsunaga T."/>
            <person name="Okamura Y."/>
            <person name="Fukuda Y."/>
            <person name="Wahyudi A.T."/>
            <person name="Murase Y."/>
            <person name="Takeyama H."/>
        </authorList>
    </citation>
    <scope>NUCLEOTIDE SEQUENCE [LARGE SCALE GENOMIC DNA]</scope>
    <source>
        <strain evidence="2">ATCC 700264 / AMB-1</strain>
    </source>
</reference>
<evidence type="ECO:0000313" key="1">
    <source>
        <dbReference type="EMBL" id="BAE50533.1"/>
    </source>
</evidence>
<organism evidence="1 2">
    <name type="scientific">Paramagnetospirillum magneticum (strain ATCC 700264 / AMB-1)</name>
    <name type="common">Magnetospirillum magneticum</name>
    <dbReference type="NCBI Taxonomy" id="342108"/>
    <lineage>
        <taxon>Bacteria</taxon>
        <taxon>Pseudomonadati</taxon>
        <taxon>Pseudomonadota</taxon>
        <taxon>Alphaproteobacteria</taxon>
        <taxon>Rhodospirillales</taxon>
        <taxon>Magnetospirillaceae</taxon>
        <taxon>Paramagnetospirillum</taxon>
    </lineage>
</organism>
<proteinExistence type="predicted"/>
<dbReference type="Proteomes" id="UP000007058">
    <property type="component" value="Chromosome"/>
</dbReference>
<dbReference type="KEGG" id="mag:amb1729"/>